<evidence type="ECO:0000256" key="1">
    <source>
        <dbReference type="ARBA" id="ARBA00023152"/>
    </source>
</evidence>
<dbReference type="RefSeq" id="WP_377491834.1">
    <property type="nucleotide sequence ID" value="NZ_JBHMDO010000012.1"/>
</dbReference>
<dbReference type="EC" id="3.1.3.-" evidence="3"/>
<dbReference type="GO" id="GO:0016787">
    <property type="term" value="F:hydrolase activity"/>
    <property type="evidence" value="ECO:0007669"/>
    <property type="project" value="UniProtKB-KW"/>
</dbReference>
<dbReference type="SMART" id="SM00855">
    <property type="entry name" value="PGAM"/>
    <property type="match status" value="1"/>
</dbReference>
<proteinExistence type="predicted"/>
<evidence type="ECO:0000313" key="3">
    <source>
        <dbReference type="EMBL" id="MFB9325630.1"/>
    </source>
</evidence>
<dbReference type="InterPro" id="IPR029033">
    <property type="entry name" value="His_PPase_superfam"/>
</dbReference>
<dbReference type="Gene3D" id="3.40.50.1240">
    <property type="entry name" value="Phosphoglycerate mutase-like"/>
    <property type="match status" value="1"/>
</dbReference>
<dbReference type="InterPro" id="IPR001345">
    <property type="entry name" value="PG/BPGM_mutase_AS"/>
</dbReference>
<dbReference type="Pfam" id="PF00300">
    <property type="entry name" value="His_Phos_1"/>
    <property type="match status" value="1"/>
</dbReference>
<dbReference type="PROSITE" id="PS00175">
    <property type="entry name" value="PG_MUTASE"/>
    <property type="match status" value="1"/>
</dbReference>
<accession>A0ABV5KK72</accession>
<dbReference type="PANTHER" id="PTHR48100">
    <property type="entry name" value="BROAD-SPECIFICITY PHOSPHATASE YOR283W-RELATED"/>
    <property type="match status" value="1"/>
</dbReference>
<evidence type="ECO:0000313" key="4">
    <source>
        <dbReference type="Proteomes" id="UP001589747"/>
    </source>
</evidence>
<dbReference type="PIRSF" id="PIRSF000709">
    <property type="entry name" value="6PFK_2-Ptase"/>
    <property type="match status" value="1"/>
</dbReference>
<dbReference type="EMBL" id="JBHMDO010000012">
    <property type="protein sequence ID" value="MFB9325630.1"/>
    <property type="molecule type" value="Genomic_DNA"/>
</dbReference>
<comment type="caution">
    <text evidence="3">The sequence shown here is derived from an EMBL/GenBank/DDBJ whole genome shotgun (WGS) entry which is preliminary data.</text>
</comment>
<dbReference type="CDD" id="cd07067">
    <property type="entry name" value="HP_PGM_like"/>
    <property type="match status" value="1"/>
</dbReference>
<reference evidence="3 4" key="1">
    <citation type="submission" date="2024-09" db="EMBL/GenBank/DDBJ databases">
        <authorList>
            <person name="Sun Q."/>
            <person name="Mori K."/>
        </authorList>
    </citation>
    <scope>NUCLEOTIDE SEQUENCE [LARGE SCALE GENOMIC DNA]</scope>
    <source>
        <strain evidence="3 4">TISTR 2452</strain>
    </source>
</reference>
<dbReference type="InterPro" id="IPR013078">
    <property type="entry name" value="His_Pase_superF_clade-1"/>
</dbReference>
<keyword evidence="4" id="KW-1185">Reference proteome</keyword>
<dbReference type="Proteomes" id="UP001589747">
    <property type="component" value="Unassembled WGS sequence"/>
</dbReference>
<dbReference type="InterPro" id="IPR050275">
    <property type="entry name" value="PGM_Phosphatase"/>
</dbReference>
<keyword evidence="1" id="KW-0324">Glycolysis</keyword>
<dbReference type="SUPFAM" id="SSF53254">
    <property type="entry name" value="Phosphoglycerate mutase-like"/>
    <property type="match status" value="1"/>
</dbReference>
<sequence length="215" mass="24264">MTVKPTTIYLVRHGETEWNVTKRFQGHLDSELTALGRNQALWLGESLAGTPIDAVYASSSARTMATAALIAQGSGRHMHVEPCDEFKEINLGLWEGMEIEEAKGQDPVQFQRFWEEPDAFRVEGSETFREVAERASAKLSELLTRHAGQSVLIVTHTVVVKVLMAFFEGREMNDIWQPPYIHPTCLSHIEIVEDYPNIILHGDTSHFREESEEAS</sequence>
<keyword evidence="3" id="KW-0378">Hydrolase</keyword>
<gene>
    <name evidence="3" type="ORF">ACFFSY_06800</name>
</gene>
<protein>
    <submittedName>
        <fullName evidence="3">Histidine phosphatase family protein</fullName>
        <ecNumber evidence="3">3.1.3.-</ecNumber>
    </submittedName>
</protein>
<keyword evidence="2" id="KW-0413">Isomerase</keyword>
<dbReference type="PANTHER" id="PTHR48100:SF1">
    <property type="entry name" value="HISTIDINE PHOSPHATASE FAMILY PROTEIN-RELATED"/>
    <property type="match status" value="1"/>
</dbReference>
<evidence type="ECO:0000256" key="2">
    <source>
        <dbReference type="ARBA" id="ARBA00023235"/>
    </source>
</evidence>
<organism evidence="3 4">
    <name type="scientific">Paenibacillus aurantiacus</name>
    <dbReference type="NCBI Taxonomy" id="1936118"/>
    <lineage>
        <taxon>Bacteria</taxon>
        <taxon>Bacillati</taxon>
        <taxon>Bacillota</taxon>
        <taxon>Bacilli</taxon>
        <taxon>Bacillales</taxon>
        <taxon>Paenibacillaceae</taxon>
        <taxon>Paenibacillus</taxon>
    </lineage>
</organism>
<name>A0ABV5KK72_9BACL</name>